<dbReference type="InterPro" id="IPR002455">
    <property type="entry name" value="GPCR3_GABA-B"/>
</dbReference>
<dbReference type="EMBL" id="CAJNOV010015419">
    <property type="protein sequence ID" value="CAF1572550.1"/>
    <property type="molecule type" value="Genomic_DNA"/>
</dbReference>
<evidence type="ECO:0000313" key="13">
    <source>
        <dbReference type="Proteomes" id="UP000663855"/>
    </source>
</evidence>
<dbReference type="GO" id="GO:0004965">
    <property type="term" value="F:G protein-coupled GABA receptor activity"/>
    <property type="evidence" value="ECO:0007669"/>
    <property type="project" value="InterPro"/>
</dbReference>
<keyword evidence="2" id="KW-0812">Transmembrane</keyword>
<evidence type="ECO:0000256" key="2">
    <source>
        <dbReference type="ARBA" id="ARBA00022692"/>
    </source>
</evidence>
<evidence type="ECO:0000256" key="1">
    <source>
        <dbReference type="ARBA" id="ARBA00004370"/>
    </source>
</evidence>
<evidence type="ECO:0000256" key="8">
    <source>
        <dbReference type="ARBA" id="ARBA00023224"/>
    </source>
</evidence>
<protein>
    <recommendedName>
        <fullName evidence="11">Receptor ligand binding region domain-containing protein</fullName>
    </recommendedName>
</protein>
<gene>
    <name evidence="12" type="ORF">CJN711_LOCUS32088</name>
</gene>
<organism evidence="12 13">
    <name type="scientific">Rotaria magnacalcarata</name>
    <dbReference type="NCBI Taxonomy" id="392030"/>
    <lineage>
        <taxon>Eukaryota</taxon>
        <taxon>Metazoa</taxon>
        <taxon>Spiralia</taxon>
        <taxon>Gnathifera</taxon>
        <taxon>Rotifera</taxon>
        <taxon>Eurotatoria</taxon>
        <taxon>Bdelloidea</taxon>
        <taxon>Philodinida</taxon>
        <taxon>Philodinidae</taxon>
        <taxon>Rotaria</taxon>
    </lineage>
</organism>
<keyword evidence="10" id="KW-0732">Signal</keyword>
<name>A0A815YQ92_9BILA</name>
<feature type="compositionally biased region" description="Polar residues" evidence="9">
    <location>
        <begin position="214"/>
        <end position="225"/>
    </location>
</feature>
<comment type="caution">
    <text evidence="12">The sequence shown here is derived from an EMBL/GenBank/DDBJ whole genome shotgun (WGS) entry which is preliminary data.</text>
</comment>
<dbReference type="PRINTS" id="PR01176">
    <property type="entry name" value="GABABRECEPTR"/>
</dbReference>
<comment type="subcellular location">
    <subcellularLocation>
        <location evidence="1">Membrane</location>
    </subcellularLocation>
</comment>
<dbReference type="SUPFAM" id="SSF53822">
    <property type="entry name" value="Periplasmic binding protein-like I"/>
    <property type="match status" value="1"/>
</dbReference>
<evidence type="ECO:0000256" key="3">
    <source>
        <dbReference type="ARBA" id="ARBA00022989"/>
    </source>
</evidence>
<proteinExistence type="predicted"/>
<feature type="domain" description="Receptor ligand binding region" evidence="11">
    <location>
        <begin position="44"/>
        <end position="172"/>
    </location>
</feature>
<keyword evidence="7" id="KW-0325">Glycoprotein</keyword>
<reference evidence="12" key="1">
    <citation type="submission" date="2021-02" db="EMBL/GenBank/DDBJ databases">
        <authorList>
            <person name="Nowell W R."/>
        </authorList>
    </citation>
    <scope>NUCLEOTIDE SEQUENCE</scope>
</reference>
<feature type="compositionally biased region" description="Acidic residues" evidence="9">
    <location>
        <begin position="233"/>
        <end position="244"/>
    </location>
</feature>
<dbReference type="PANTHER" id="PTHR10519">
    <property type="entry name" value="GABA-B RECEPTOR"/>
    <property type="match status" value="1"/>
</dbReference>
<evidence type="ECO:0000259" key="11">
    <source>
        <dbReference type="Pfam" id="PF01094"/>
    </source>
</evidence>
<keyword evidence="3" id="KW-1133">Transmembrane helix</keyword>
<dbReference type="Pfam" id="PF01094">
    <property type="entry name" value="ANF_receptor"/>
    <property type="match status" value="1"/>
</dbReference>
<evidence type="ECO:0000313" key="12">
    <source>
        <dbReference type="EMBL" id="CAF1572550.1"/>
    </source>
</evidence>
<dbReference type="PANTHER" id="PTHR10519:SF20">
    <property type="entry name" value="G-PROTEIN COUPLED RECEPTOR 156-RELATED"/>
    <property type="match status" value="1"/>
</dbReference>
<evidence type="ECO:0000256" key="4">
    <source>
        <dbReference type="ARBA" id="ARBA00023040"/>
    </source>
</evidence>
<dbReference type="GO" id="GO:0038039">
    <property type="term" value="C:G protein-coupled receptor heterodimeric complex"/>
    <property type="evidence" value="ECO:0007669"/>
    <property type="project" value="TreeGrafter"/>
</dbReference>
<evidence type="ECO:0000256" key="6">
    <source>
        <dbReference type="ARBA" id="ARBA00023170"/>
    </source>
</evidence>
<dbReference type="Gene3D" id="3.40.50.2300">
    <property type="match status" value="2"/>
</dbReference>
<keyword evidence="8" id="KW-0807">Transducer</keyword>
<dbReference type="InterPro" id="IPR028082">
    <property type="entry name" value="Peripla_BP_I"/>
</dbReference>
<feature type="region of interest" description="Disordered" evidence="9">
    <location>
        <begin position="207"/>
        <end position="244"/>
    </location>
</feature>
<dbReference type="Proteomes" id="UP000663855">
    <property type="component" value="Unassembled WGS sequence"/>
</dbReference>
<evidence type="ECO:0000256" key="5">
    <source>
        <dbReference type="ARBA" id="ARBA00023136"/>
    </source>
</evidence>
<dbReference type="InterPro" id="IPR001828">
    <property type="entry name" value="ANF_lig-bd_rcpt"/>
</dbReference>
<feature type="chain" id="PRO_5032357394" description="Receptor ligand binding region domain-containing protein" evidence="10">
    <location>
        <begin position="28"/>
        <end position="244"/>
    </location>
</feature>
<dbReference type="AlphaFoldDB" id="A0A815YQ92"/>
<evidence type="ECO:0000256" key="9">
    <source>
        <dbReference type="SAM" id="MobiDB-lite"/>
    </source>
</evidence>
<sequence>MNGTESFRSYFILLLFCLIIFINHGSGDRKKIILNSLFTHSSYPSINFALQQIDSLQMDIILELNTTEEIIPCDVGTSVKILFNIINKKNWFNVLISDACQNVLSYIAEAATYFHIPVFSFTESDLSLSSIERYPLFYHVVPSDRAHNLVRKQLLQYYNWTRFGLIYQHGSKYTLPSSDDSDIELTSTIDEEENELVQIDNNLCLNSDDRTDNDMNIQDNSTVQSYPAVRTSEDDENDDSDLKA</sequence>
<evidence type="ECO:0000256" key="10">
    <source>
        <dbReference type="SAM" id="SignalP"/>
    </source>
</evidence>
<keyword evidence="6" id="KW-0675">Receptor</keyword>
<keyword evidence="5" id="KW-0472">Membrane</keyword>
<keyword evidence="4" id="KW-0297">G-protein coupled receptor</keyword>
<evidence type="ECO:0000256" key="7">
    <source>
        <dbReference type="ARBA" id="ARBA00023180"/>
    </source>
</evidence>
<accession>A0A815YQ92</accession>
<feature type="signal peptide" evidence="10">
    <location>
        <begin position="1"/>
        <end position="27"/>
    </location>
</feature>